<reference evidence="1 2" key="1">
    <citation type="submission" date="2018-02" db="EMBL/GenBank/DDBJ databases">
        <title>The genomes of Aspergillus section Nigri reveals drivers in fungal speciation.</title>
        <authorList>
            <consortium name="DOE Joint Genome Institute"/>
            <person name="Vesth T.C."/>
            <person name="Nybo J."/>
            <person name="Theobald S."/>
            <person name="Brandl J."/>
            <person name="Frisvad J.C."/>
            <person name="Nielsen K.F."/>
            <person name="Lyhne E.K."/>
            <person name="Kogle M.E."/>
            <person name="Kuo A."/>
            <person name="Riley R."/>
            <person name="Clum A."/>
            <person name="Nolan M."/>
            <person name="Lipzen A."/>
            <person name="Salamov A."/>
            <person name="Henrissat B."/>
            <person name="Wiebenga A."/>
            <person name="De vries R.P."/>
            <person name="Grigoriev I.V."/>
            <person name="Mortensen U.H."/>
            <person name="Andersen M.R."/>
            <person name="Baker S.E."/>
        </authorList>
    </citation>
    <scope>NUCLEOTIDE SEQUENCE [LARGE SCALE GENOMIC DNA]</scope>
    <source>
        <strain evidence="1 2">CBS 121057</strain>
    </source>
</reference>
<organism evidence="1 2">
    <name type="scientific">Aspergillus sclerotiicarbonarius (strain CBS 121057 / IBT 28362)</name>
    <dbReference type="NCBI Taxonomy" id="1448318"/>
    <lineage>
        <taxon>Eukaryota</taxon>
        <taxon>Fungi</taxon>
        <taxon>Dikarya</taxon>
        <taxon>Ascomycota</taxon>
        <taxon>Pezizomycotina</taxon>
        <taxon>Eurotiomycetes</taxon>
        <taxon>Eurotiomycetidae</taxon>
        <taxon>Eurotiales</taxon>
        <taxon>Aspergillaceae</taxon>
        <taxon>Aspergillus</taxon>
        <taxon>Aspergillus subgen. Circumdati</taxon>
    </lineage>
</organism>
<protein>
    <submittedName>
        <fullName evidence="1">Uncharacterized protein</fullName>
    </submittedName>
</protein>
<proteinExistence type="predicted"/>
<evidence type="ECO:0000313" key="2">
    <source>
        <dbReference type="Proteomes" id="UP000248423"/>
    </source>
</evidence>
<dbReference type="VEuPathDB" id="FungiDB:BO78DRAFT_386883"/>
<dbReference type="Proteomes" id="UP000248423">
    <property type="component" value="Unassembled WGS sequence"/>
</dbReference>
<dbReference type="OrthoDB" id="4497058at2759"/>
<evidence type="ECO:0000313" key="1">
    <source>
        <dbReference type="EMBL" id="PYI06517.1"/>
    </source>
</evidence>
<name>A0A319E8Q8_ASPSB</name>
<sequence length="292" mass="33364">MTATIFSSIVELDKIVPQVIDTDREERDIEKLIPWPQEQIYFKDVFYQLDSHHLLLGASRDVTLSGALTASETITLPRKNWRVPSREYFTHFIRSQGMILRVLMQTIYVNLEDIHEQGPPLLVSSFPAPETKHKYVIGGKRYASIPEGAVMVGPQERALPIVSYVGWFEGQTWKEFLAEVLSIMLGQLAANLGGRVQDQEIYVIGFYRRYIYLARGIFTTDLISRVHAQGCAENEAFELKFTRGYDLYLKEDWLEAMRALTRLFRYLFSGNAKVGALQDELHGSADSPYCIG</sequence>
<accession>A0A319E8Q8</accession>
<keyword evidence="2" id="KW-1185">Reference proteome</keyword>
<gene>
    <name evidence="1" type="ORF">BO78DRAFT_386883</name>
</gene>
<dbReference type="EMBL" id="KZ826349">
    <property type="protein sequence ID" value="PYI06517.1"/>
    <property type="molecule type" value="Genomic_DNA"/>
</dbReference>
<dbReference type="AlphaFoldDB" id="A0A319E8Q8"/>